<feature type="transmembrane region" description="Helical" evidence="3">
    <location>
        <begin position="245"/>
        <end position="262"/>
    </location>
</feature>
<protein>
    <submittedName>
        <fullName evidence="5">DMT family transporter</fullName>
    </submittedName>
</protein>
<keyword evidence="3" id="KW-1133">Transmembrane helix</keyword>
<evidence type="ECO:0000313" key="5">
    <source>
        <dbReference type="EMBL" id="MFC5627893.1"/>
    </source>
</evidence>
<dbReference type="InterPro" id="IPR052756">
    <property type="entry name" value="Alkyne_AA_exporter"/>
</dbReference>
<feature type="transmembrane region" description="Helical" evidence="3">
    <location>
        <begin position="67"/>
        <end position="89"/>
    </location>
</feature>
<accession>A0ABW0U4J9</accession>
<dbReference type="EMBL" id="JBHSPF010000015">
    <property type="protein sequence ID" value="MFC5627893.1"/>
    <property type="molecule type" value="Genomic_DNA"/>
</dbReference>
<feature type="transmembrane region" description="Helical" evidence="3">
    <location>
        <begin position="122"/>
        <end position="140"/>
    </location>
</feature>
<feature type="transmembrane region" description="Helical" evidence="3">
    <location>
        <begin position="214"/>
        <end position="238"/>
    </location>
</feature>
<proteinExistence type="inferred from homology"/>
<evidence type="ECO:0000256" key="3">
    <source>
        <dbReference type="SAM" id="Phobius"/>
    </source>
</evidence>
<feature type="transmembrane region" description="Helical" evidence="3">
    <location>
        <begin position="37"/>
        <end position="55"/>
    </location>
</feature>
<dbReference type="RefSeq" id="WP_270896210.1">
    <property type="nucleotide sequence ID" value="NZ_JBHSPF010000015.1"/>
</dbReference>
<dbReference type="PANTHER" id="PTHR12715:SF4">
    <property type="entry name" value="EAMA DOMAIN-CONTAINING PROTEIN"/>
    <property type="match status" value="1"/>
</dbReference>
<feature type="transmembrane region" description="Helical" evidence="3">
    <location>
        <begin position="146"/>
        <end position="170"/>
    </location>
</feature>
<reference evidence="6" key="1">
    <citation type="journal article" date="2019" name="Int. J. Syst. Evol. Microbiol.">
        <title>The Global Catalogue of Microorganisms (GCM) 10K type strain sequencing project: providing services to taxonomists for standard genome sequencing and annotation.</title>
        <authorList>
            <consortium name="The Broad Institute Genomics Platform"/>
            <consortium name="The Broad Institute Genome Sequencing Center for Infectious Disease"/>
            <person name="Wu L."/>
            <person name="Ma J."/>
        </authorList>
    </citation>
    <scope>NUCLEOTIDE SEQUENCE [LARGE SCALE GENOMIC DNA]</scope>
    <source>
        <strain evidence="6">CGMCC 1.15790</strain>
    </source>
</reference>
<dbReference type="InterPro" id="IPR037185">
    <property type="entry name" value="EmrE-like"/>
</dbReference>
<evidence type="ECO:0000256" key="2">
    <source>
        <dbReference type="ARBA" id="ARBA00007362"/>
    </source>
</evidence>
<dbReference type="Gene3D" id="1.10.3730.20">
    <property type="match status" value="1"/>
</dbReference>
<dbReference type="PANTHER" id="PTHR12715">
    <property type="entry name" value="TRANSPORTER, DRUG/METABOLITE EXPORTER FAMILY"/>
    <property type="match status" value="1"/>
</dbReference>
<organism evidence="5 6">
    <name type="scientific">Aliibacillus thermotolerans</name>
    <dbReference type="NCBI Taxonomy" id="1834418"/>
    <lineage>
        <taxon>Bacteria</taxon>
        <taxon>Bacillati</taxon>
        <taxon>Bacillota</taxon>
        <taxon>Bacilli</taxon>
        <taxon>Bacillales</taxon>
        <taxon>Bacillaceae</taxon>
        <taxon>Aliibacillus</taxon>
    </lineage>
</organism>
<comment type="caution">
    <text evidence="5">The sequence shown here is derived from an EMBL/GenBank/DDBJ whole genome shotgun (WGS) entry which is preliminary data.</text>
</comment>
<feature type="transmembrane region" description="Helical" evidence="3">
    <location>
        <begin position="268"/>
        <end position="288"/>
    </location>
</feature>
<evidence type="ECO:0000256" key="1">
    <source>
        <dbReference type="ARBA" id="ARBA00004127"/>
    </source>
</evidence>
<comment type="similarity">
    <text evidence="2">Belongs to the EamA transporter family.</text>
</comment>
<dbReference type="SUPFAM" id="SSF103481">
    <property type="entry name" value="Multidrug resistance efflux transporter EmrE"/>
    <property type="match status" value="2"/>
</dbReference>
<dbReference type="InterPro" id="IPR000620">
    <property type="entry name" value="EamA_dom"/>
</dbReference>
<evidence type="ECO:0000259" key="4">
    <source>
        <dbReference type="Pfam" id="PF00892"/>
    </source>
</evidence>
<feature type="domain" description="EamA" evidence="4">
    <location>
        <begin position="7"/>
        <end position="139"/>
    </location>
</feature>
<comment type="subcellular location">
    <subcellularLocation>
        <location evidence="1">Endomembrane system</location>
        <topology evidence="1">Multi-pass membrane protein</topology>
    </subcellularLocation>
</comment>
<sequence length="294" mass="32520">MARKAWIMGSITIILWASAFAAIRLSLKEGYEPTSLVLMRFLVASLFFLLFFLFSKKQFQLPERKDLSKIFVLGFLGITVYHVGITFGMETVEAGTASMIVGSSPFFTSIIAALFLKERIDLLGWIGLTVGFFGIVLITLGTSEAVFSISIGAIYVIIATISTSIFFVFQKTLNRRYHPVELTAYFTWAGTIPMVIFLPDLFQSWGNATIQAHVTAIYVGVFPAALAYATWAIALSLAEASKVTMLMYLEPVLAILIAWIWIDEWPSTLSFIGGAIAISSILLVNFFGKKRKSV</sequence>
<keyword evidence="6" id="KW-1185">Reference proteome</keyword>
<dbReference type="Proteomes" id="UP001596143">
    <property type="component" value="Unassembled WGS sequence"/>
</dbReference>
<keyword evidence="3" id="KW-0812">Transmembrane</keyword>
<evidence type="ECO:0000313" key="6">
    <source>
        <dbReference type="Proteomes" id="UP001596143"/>
    </source>
</evidence>
<dbReference type="Pfam" id="PF00892">
    <property type="entry name" value="EamA"/>
    <property type="match status" value="2"/>
</dbReference>
<feature type="transmembrane region" description="Helical" evidence="3">
    <location>
        <begin position="182"/>
        <end position="202"/>
    </location>
</feature>
<gene>
    <name evidence="5" type="ORF">ACFPTR_03155</name>
</gene>
<feature type="domain" description="EamA" evidence="4">
    <location>
        <begin position="151"/>
        <end position="285"/>
    </location>
</feature>
<name>A0ABW0U4J9_9BACI</name>
<keyword evidence="3" id="KW-0472">Membrane</keyword>
<feature type="transmembrane region" description="Helical" evidence="3">
    <location>
        <begin position="95"/>
        <end position="115"/>
    </location>
</feature>